<dbReference type="Proteomes" id="UP000199045">
    <property type="component" value="Unassembled WGS sequence"/>
</dbReference>
<reference evidence="4 5" key="1">
    <citation type="submission" date="2016-10" db="EMBL/GenBank/DDBJ databases">
        <authorList>
            <person name="de Groot N.N."/>
        </authorList>
    </citation>
    <scope>NUCLEOTIDE SEQUENCE [LARGE SCALE GENOMIC DNA]</scope>
    <source>
        <strain evidence="4 5">DSM 527</strain>
    </source>
</reference>
<dbReference type="CDD" id="cd00161">
    <property type="entry name" value="beta-trefoil_Ricin-like"/>
    <property type="match status" value="1"/>
</dbReference>
<name>A0A1G7SJB8_CHIFI</name>
<dbReference type="GO" id="GO:0030246">
    <property type="term" value="F:carbohydrate binding"/>
    <property type="evidence" value="ECO:0007669"/>
    <property type="project" value="UniProtKB-KW"/>
</dbReference>
<dbReference type="InterPro" id="IPR000772">
    <property type="entry name" value="Ricin_B_lectin"/>
</dbReference>
<sequence>MKKSPALLVMSLLTFMACKQSLLTPVDKPQHADNTVGISQAITADYITVSIKNVKSSKFLEVAGNPVQNAKFKDNALLQQWETSLSGTETNRWQKWHLIYQTTVNGTRYYHIRNLHSGKLVDVPSGTGTSGTVLQQYAAFPLAADQQLWSLTDVGSGQYRIVNKGNGLSLSVAGGSTSNGAQVIQETTASDNRQYWTITEIAPDTYRDDQVVRFFNRNSASLGSAAFDQGNTIPLTWGANNGKVLWVTQDAWDGSQVQSNGMFNCGNFFSYNNSIFIQPSKTDWNPNNAPNMTIPNSTSGKPKQICNIQPGTDWSWPGPGVEIGDKVYMQCGEGNGLNATNQSLYRLRQSTTTQWTAERLMPNGFNNYTAISYSTGLVKPGDGYVYAFGSEATSFGYASYIHVARFPESNPLQWQYWSGSAWTSSPAAGAASKIADARGSNSVAYLNGKYILMTMDQGFNCDPDRSVYIATSTSPTGPFTAQIKVYTILEYFKEQYTRYYTPVIHPEFNNGRNELLLTYSVNFSACGLDGCEGAWLDPYYYRLKGIRVPYSKIGL</sequence>
<feature type="signal peptide" evidence="1">
    <location>
        <begin position="1"/>
        <end position="19"/>
    </location>
</feature>
<dbReference type="PROSITE" id="PS51257">
    <property type="entry name" value="PROKAR_LIPOPROTEIN"/>
    <property type="match status" value="1"/>
</dbReference>
<dbReference type="Gene3D" id="2.115.10.20">
    <property type="entry name" value="Glycosyl hydrolase domain, family 43"/>
    <property type="match status" value="1"/>
</dbReference>
<feature type="chain" id="PRO_5011792711" evidence="1">
    <location>
        <begin position="20"/>
        <end position="555"/>
    </location>
</feature>
<dbReference type="OrthoDB" id="9765957at2"/>
<dbReference type="Pfam" id="PF13810">
    <property type="entry name" value="DUF4185"/>
    <property type="match status" value="1"/>
</dbReference>
<evidence type="ECO:0000313" key="4">
    <source>
        <dbReference type="EMBL" id="SDG23088.1"/>
    </source>
</evidence>
<dbReference type="InterPro" id="IPR025442">
    <property type="entry name" value="DUF4185"/>
</dbReference>
<dbReference type="AlphaFoldDB" id="A0A1G7SJB8"/>
<keyword evidence="4" id="KW-0430">Lectin</keyword>
<dbReference type="Gene3D" id="2.80.10.50">
    <property type="match status" value="2"/>
</dbReference>
<dbReference type="SUPFAM" id="SSF75005">
    <property type="entry name" value="Arabinanase/levansucrase/invertase"/>
    <property type="match status" value="1"/>
</dbReference>
<evidence type="ECO:0000259" key="2">
    <source>
        <dbReference type="Pfam" id="PF13810"/>
    </source>
</evidence>
<evidence type="ECO:0000259" key="3">
    <source>
        <dbReference type="Pfam" id="PF14200"/>
    </source>
</evidence>
<proteinExistence type="predicted"/>
<evidence type="ECO:0000256" key="1">
    <source>
        <dbReference type="SAM" id="SignalP"/>
    </source>
</evidence>
<evidence type="ECO:0000313" key="5">
    <source>
        <dbReference type="Proteomes" id="UP000199045"/>
    </source>
</evidence>
<dbReference type="Pfam" id="PF14200">
    <property type="entry name" value="RicinB_lectin_2"/>
    <property type="match status" value="2"/>
</dbReference>
<dbReference type="InterPro" id="IPR023296">
    <property type="entry name" value="Glyco_hydro_beta-prop_sf"/>
</dbReference>
<dbReference type="STRING" id="104663.SAMN04488121_103896"/>
<dbReference type="PROSITE" id="PS50231">
    <property type="entry name" value="RICIN_B_LECTIN"/>
    <property type="match status" value="1"/>
</dbReference>
<protein>
    <submittedName>
        <fullName evidence="4">Ricin-type beta-trefoil lectin domain-like</fullName>
    </submittedName>
</protein>
<feature type="domain" description="Ricin B lectin" evidence="3">
    <location>
        <begin position="146"/>
        <end position="207"/>
    </location>
</feature>
<keyword evidence="1" id="KW-0732">Signal</keyword>
<dbReference type="InterPro" id="IPR035992">
    <property type="entry name" value="Ricin_B-like_lectins"/>
</dbReference>
<dbReference type="RefSeq" id="WP_089833781.1">
    <property type="nucleotide sequence ID" value="NZ_FNBN01000003.1"/>
</dbReference>
<gene>
    <name evidence="4" type="ORF">SAMN04488121_103896</name>
</gene>
<feature type="domain" description="Ricin B lectin" evidence="3">
    <location>
        <begin position="48"/>
        <end position="137"/>
    </location>
</feature>
<feature type="domain" description="DUF4185" evidence="2">
    <location>
        <begin position="236"/>
        <end position="520"/>
    </location>
</feature>
<organism evidence="4 5">
    <name type="scientific">Chitinophaga filiformis</name>
    <name type="common">Myxococcus filiformis</name>
    <name type="synonym">Flexibacter filiformis</name>
    <dbReference type="NCBI Taxonomy" id="104663"/>
    <lineage>
        <taxon>Bacteria</taxon>
        <taxon>Pseudomonadati</taxon>
        <taxon>Bacteroidota</taxon>
        <taxon>Chitinophagia</taxon>
        <taxon>Chitinophagales</taxon>
        <taxon>Chitinophagaceae</taxon>
        <taxon>Chitinophaga</taxon>
    </lineage>
</organism>
<dbReference type="SUPFAM" id="SSF50370">
    <property type="entry name" value="Ricin B-like lectins"/>
    <property type="match status" value="1"/>
</dbReference>
<accession>A0A1G7SJB8</accession>
<dbReference type="EMBL" id="FNBN01000003">
    <property type="protein sequence ID" value="SDG23088.1"/>
    <property type="molecule type" value="Genomic_DNA"/>
</dbReference>